<dbReference type="GO" id="GO:0016887">
    <property type="term" value="F:ATP hydrolysis activity"/>
    <property type="evidence" value="ECO:0007669"/>
    <property type="project" value="InterPro"/>
</dbReference>
<name>A0A6J6XRZ5_9ZZZZ</name>
<dbReference type="Pfam" id="PF13558">
    <property type="entry name" value="SbcC_Walker_B"/>
    <property type="match status" value="1"/>
</dbReference>
<evidence type="ECO:0000259" key="3">
    <source>
        <dbReference type="Pfam" id="PF13476"/>
    </source>
</evidence>
<evidence type="ECO:0000256" key="2">
    <source>
        <dbReference type="SAM" id="MobiDB-lite"/>
    </source>
</evidence>
<dbReference type="GO" id="GO:0006302">
    <property type="term" value="P:double-strand break repair"/>
    <property type="evidence" value="ECO:0007669"/>
    <property type="project" value="InterPro"/>
</dbReference>
<feature type="domain" description="Rad50/SbcC-type AAA" evidence="3">
    <location>
        <begin position="5"/>
        <end position="193"/>
    </location>
</feature>
<dbReference type="PANTHER" id="PTHR32114:SF2">
    <property type="entry name" value="ABC TRANSPORTER ABCH.3"/>
    <property type="match status" value="1"/>
</dbReference>
<proteinExistence type="predicted"/>
<evidence type="ECO:0000313" key="4">
    <source>
        <dbReference type="EMBL" id="CAB4798583.1"/>
    </source>
</evidence>
<dbReference type="InterPro" id="IPR038729">
    <property type="entry name" value="Rad50/SbcC_AAA"/>
</dbReference>
<dbReference type="Gene3D" id="3.40.50.300">
    <property type="entry name" value="P-loop containing nucleotide triphosphate hydrolases"/>
    <property type="match status" value="2"/>
</dbReference>
<protein>
    <submittedName>
        <fullName evidence="4">Unannotated protein</fullName>
    </submittedName>
</protein>
<dbReference type="SUPFAM" id="SSF52540">
    <property type="entry name" value="P-loop containing nucleoside triphosphate hydrolases"/>
    <property type="match status" value="1"/>
</dbReference>
<feature type="region of interest" description="Disordered" evidence="2">
    <location>
        <begin position="94"/>
        <end position="115"/>
    </location>
</feature>
<dbReference type="AlphaFoldDB" id="A0A6J6XRZ5"/>
<sequence>MRPLRLEFQAFGSFPGKQVVDFEALGQRGLFVVTGPTGTGKTTVFDAMVYALYGVLPGARPSNDSPRSHHAAVDVETYATLVFEADGVRYSVHRTPSWDRPKKNGKGTTSDGPTAVVSKLSGSATEALATGSKPVSKKCIELVGLDGTQFQRVVLLPQGKFTDFLIATDENREELLRQLFGGEVFEEATKLLRRRMEELTSQVADVDVEVQHHRANAVTALAAVREAWMPDLDDPAGDVDGAPLAEASDDRLRELIVAFDPVRDERDEHVKELQRAATRSTSDLTAAEGDAKRFNEAAAATSKLDDLEGQRVSIAANESLVAASQRARPVTDAAAKVAQARLRSDAASAQSDQLRIEVANGFAAIGQPEPSLNAAAIATAVQAAVTQFEADRRALSDARDAVANADEAEATVVAATAEHQTLVAAIASLRADIADLDSRVAVLAPTASSVERLERDVDMARIRRDQRNKLEQAAEELLRAKDSEAQAKLNYESVMARFVLTTAPRLAQELIDGQPCAVCGSSEHPNPAQVVDGESVDHDAVDSARAFWSDAKDEVQRLSTSIEGLREALAESADMPAELLATALSDLGEALADARSAASELVEVQRRVERENAQLLTTQDSERDESLRLKGLQTTAESKRNDAGRLVDVAATIDAEALEGKLAKVAELQSASDHASDLFEAVTKTGAALDAAAREFDERLSASGYADVAAATKALLDPVEEGDVVNSIEGWKREFSKFTTILEQLVKQGIPATCPDIAQLKVVADEGNRAAQQALSEFTTATNALKSAAQDLDLSIELAAGSAGLRAQRDTARIVFKTCNGEAGIKVKLERWVLAGELDRVTAAANVHLGRMTNLRYKLGRAAGVKGGLTLEVFDSHTGRSRATSSLSGGEQFQASLSLALGLADVVSHGGVGSGKQFEALFVDEGFGSLDPNALDDAIGALSLLHAAGRMVGAITHVEAMKERLHVGIEVKPLADGRGSTLVVNP</sequence>
<organism evidence="4">
    <name type="scientific">freshwater metagenome</name>
    <dbReference type="NCBI Taxonomy" id="449393"/>
    <lineage>
        <taxon>unclassified sequences</taxon>
        <taxon>metagenomes</taxon>
        <taxon>ecological metagenomes</taxon>
    </lineage>
</organism>
<keyword evidence="1" id="KW-0175">Coiled coil</keyword>
<dbReference type="EMBL" id="CAFAAI010000138">
    <property type="protein sequence ID" value="CAB4798583.1"/>
    <property type="molecule type" value="Genomic_DNA"/>
</dbReference>
<reference evidence="4" key="1">
    <citation type="submission" date="2020-05" db="EMBL/GenBank/DDBJ databases">
        <authorList>
            <person name="Chiriac C."/>
            <person name="Salcher M."/>
            <person name="Ghai R."/>
            <person name="Kavagutti S V."/>
        </authorList>
    </citation>
    <scope>NUCLEOTIDE SEQUENCE</scope>
</reference>
<feature type="coiled-coil region" evidence="1">
    <location>
        <begin position="463"/>
        <end position="490"/>
    </location>
</feature>
<dbReference type="PANTHER" id="PTHR32114">
    <property type="entry name" value="ABC TRANSPORTER ABCH.3"/>
    <property type="match status" value="1"/>
</dbReference>
<gene>
    <name evidence="4" type="ORF">UFOPK2992_00887</name>
</gene>
<accession>A0A6J6XRZ5</accession>
<dbReference type="InterPro" id="IPR027417">
    <property type="entry name" value="P-loop_NTPase"/>
</dbReference>
<dbReference type="Pfam" id="PF13476">
    <property type="entry name" value="AAA_23"/>
    <property type="match status" value="1"/>
</dbReference>
<evidence type="ECO:0000256" key="1">
    <source>
        <dbReference type="SAM" id="Coils"/>
    </source>
</evidence>